<evidence type="ECO:0000313" key="2">
    <source>
        <dbReference type="EMBL" id="GMH21280.1"/>
    </source>
</evidence>
<dbReference type="Proteomes" id="UP001279734">
    <property type="component" value="Unassembled WGS sequence"/>
</dbReference>
<keyword evidence="3" id="KW-1185">Reference proteome</keyword>
<evidence type="ECO:0000256" key="1">
    <source>
        <dbReference type="SAM" id="MobiDB-lite"/>
    </source>
</evidence>
<comment type="caution">
    <text evidence="2">The sequence shown here is derived from an EMBL/GenBank/DDBJ whole genome shotgun (WGS) entry which is preliminary data.</text>
</comment>
<gene>
    <name evidence="2" type="ORF">Nepgr_023122</name>
</gene>
<dbReference type="AlphaFoldDB" id="A0AAD3T1W8"/>
<feature type="compositionally biased region" description="Polar residues" evidence="1">
    <location>
        <begin position="70"/>
        <end position="81"/>
    </location>
</feature>
<sequence>MKSAHFRIISLQRGCNGAPPIQKKDHFTRYIEPSSRGLSSMAPSTTTAQPLQHLSSSKSKRQKTGLDQPHLQQITPTTSETKMLRQRKQHTKCIPDSKAL</sequence>
<reference evidence="2" key="1">
    <citation type="submission" date="2023-05" db="EMBL/GenBank/DDBJ databases">
        <title>Nepenthes gracilis genome sequencing.</title>
        <authorList>
            <person name="Fukushima K."/>
        </authorList>
    </citation>
    <scope>NUCLEOTIDE SEQUENCE</scope>
    <source>
        <strain evidence="2">SING2019-196</strain>
    </source>
</reference>
<dbReference type="EMBL" id="BSYO01000023">
    <property type="protein sequence ID" value="GMH21280.1"/>
    <property type="molecule type" value="Genomic_DNA"/>
</dbReference>
<proteinExistence type="predicted"/>
<organism evidence="2 3">
    <name type="scientific">Nepenthes gracilis</name>
    <name type="common">Slender pitcher plant</name>
    <dbReference type="NCBI Taxonomy" id="150966"/>
    <lineage>
        <taxon>Eukaryota</taxon>
        <taxon>Viridiplantae</taxon>
        <taxon>Streptophyta</taxon>
        <taxon>Embryophyta</taxon>
        <taxon>Tracheophyta</taxon>
        <taxon>Spermatophyta</taxon>
        <taxon>Magnoliopsida</taxon>
        <taxon>eudicotyledons</taxon>
        <taxon>Gunneridae</taxon>
        <taxon>Pentapetalae</taxon>
        <taxon>Caryophyllales</taxon>
        <taxon>Nepenthaceae</taxon>
        <taxon>Nepenthes</taxon>
    </lineage>
</organism>
<feature type="region of interest" description="Disordered" evidence="1">
    <location>
        <begin position="31"/>
        <end position="100"/>
    </location>
</feature>
<protein>
    <submittedName>
        <fullName evidence="2">Uncharacterized protein</fullName>
    </submittedName>
</protein>
<accession>A0AAD3T1W8</accession>
<name>A0AAD3T1W8_NEPGR</name>
<feature type="compositionally biased region" description="Polar residues" evidence="1">
    <location>
        <begin position="36"/>
        <end position="57"/>
    </location>
</feature>
<evidence type="ECO:0000313" key="3">
    <source>
        <dbReference type="Proteomes" id="UP001279734"/>
    </source>
</evidence>